<sequence length="109" mass="12755">MFSDRKSTAVSQSWFLKYSNHIMMLTTSSQRVTTSAASQENIRWDASLISLSPPNVRSRLHGYVCQGRVSGFRRCRLVYRIPRAWQRLSRYYKLTDNNGVISFVQRFID</sequence>
<gene>
    <name evidence="1" type="ORF">NEZAVI_LOCUS4243</name>
</gene>
<organism evidence="1 2">
    <name type="scientific">Nezara viridula</name>
    <name type="common">Southern green stink bug</name>
    <name type="synonym">Cimex viridulus</name>
    <dbReference type="NCBI Taxonomy" id="85310"/>
    <lineage>
        <taxon>Eukaryota</taxon>
        <taxon>Metazoa</taxon>
        <taxon>Ecdysozoa</taxon>
        <taxon>Arthropoda</taxon>
        <taxon>Hexapoda</taxon>
        <taxon>Insecta</taxon>
        <taxon>Pterygota</taxon>
        <taxon>Neoptera</taxon>
        <taxon>Paraneoptera</taxon>
        <taxon>Hemiptera</taxon>
        <taxon>Heteroptera</taxon>
        <taxon>Panheteroptera</taxon>
        <taxon>Pentatomomorpha</taxon>
        <taxon>Pentatomoidea</taxon>
        <taxon>Pentatomidae</taxon>
        <taxon>Pentatominae</taxon>
        <taxon>Nezara</taxon>
    </lineage>
</organism>
<proteinExistence type="predicted"/>
<evidence type="ECO:0000313" key="2">
    <source>
        <dbReference type="Proteomes" id="UP001152798"/>
    </source>
</evidence>
<dbReference type="EMBL" id="OV725078">
    <property type="protein sequence ID" value="CAH1393600.1"/>
    <property type="molecule type" value="Genomic_DNA"/>
</dbReference>
<dbReference type="Proteomes" id="UP001152798">
    <property type="component" value="Chromosome 2"/>
</dbReference>
<dbReference type="AlphaFoldDB" id="A0A9P0H407"/>
<protein>
    <submittedName>
        <fullName evidence="1">Uncharacterized protein</fullName>
    </submittedName>
</protein>
<evidence type="ECO:0000313" key="1">
    <source>
        <dbReference type="EMBL" id="CAH1393600.1"/>
    </source>
</evidence>
<keyword evidence="2" id="KW-1185">Reference proteome</keyword>
<accession>A0A9P0H407</accession>
<name>A0A9P0H407_NEZVI</name>
<reference evidence="1" key="1">
    <citation type="submission" date="2022-01" db="EMBL/GenBank/DDBJ databases">
        <authorList>
            <person name="King R."/>
        </authorList>
    </citation>
    <scope>NUCLEOTIDE SEQUENCE</scope>
</reference>